<accession>A0ACB7Y794</accession>
<dbReference type="EMBL" id="CM037157">
    <property type="protein sequence ID" value="KAH7849271.1"/>
    <property type="molecule type" value="Genomic_DNA"/>
</dbReference>
<dbReference type="Proteomes" id="UP000828048">
    <property type="component" value="Chromosome 7"/>
</dbReference>
<name>A0ACB7Y794_9ERIC</name>
<reference evidence="1 2" key="1">
    <citation type="journal article" date="2021" name="Hortic Res">
        <title>High-quality reference genome and annotation aids understanding of berry development for evergreen blueberry (Vaccinium darrowii).</title>
        <authorList>
            <person name="Yu J."/>
            <person name="Hulse-Kemp A.M."/>
            <person name="Babiker E."/>
            <person name="Staton M."/>
        </authorList>
    </citation>
    <scope>NUCLEOTIDE SEQUENCE [LARGE SCALE GENOMIC DNA]</scope>
    <source>
        <strain evidence="2">cv. NJ 8807/NJ 8810</strain>
        <tissue evidence="1">Young leaf</tissue>
    </source>
</reference>
<gene>
    <name evidence="1" type="ORF">Vadar_015448</name>
</gene>
<sequence length="175" mass="17670">MAMLKFLLVIMATLAVVVAANGAKPDGSSPVESPGAGVSCSSLIYNMVDCISFFSAGSNETKPSPLCCLGFEVVLDTDAECICEGIKSSINLGMEIDMAKAATLPSACGISAPSISKCDVSPTPGPSPANPPSDKPSAAPVNQAPAPSPNSGAYAIAYSSAVLYLSLIMLGSFIF</sequence>
<comment type="caution">
    <text evidence="1">The sequence shown here is derived from an EMBL/GenBank/DDBJ whole genome shotgun (WGS) entry which is preliminary data.</text>
</comment>
<evidence type="ECO:0000313" key="2">
    <source>
        <dbReference type="Proteomes" id="UP000828048"/>
    </source>
</evidence>
<proteinExistence type="predicted"/>
<organism evidence="1 2">
    <name type="scientific">Vaccinium darrowii</name>
    <dbReference type="NCBI Taxonomy" id="229202"/>
    <lineage>
        <taxon>Eukaryota</taxon>
        <taxon>Viridiplantae</taxon>
        <taxon>Streptophyta</taxon>
        <taxon>Embryophyta</taxon>
        <taxon>Tracheophyta</taxon>
        <taxon>Spermatophyta</taxon>
        <taxon>Magnoliopsida</taxon>
        <taxon>eudicotyledons</taxon>
        <taxon>Gunneridae</taxon>
        <taxon>Pentapetalae</taxon>
        <taxon>asterids</taxon>
        <taxon>Ericales</taxon>
        <taxon>Ericaceae</taxon>
        <taxon>Vaccinioideae</taxon>
        <taxon>Vaccinieae</taxon>
        <taxon>Vaccinium</taxon>
    </lineage>
</organism>
<protein>
    <submittedName>
        <fullName evidence="1">Uncharacterized protein</fullName>
    </submittedName>
</protein>
<evidence type="ECO:0000313" key="1">
    <source>
        <dbReference type="EMBL" id="KAH7849271.1"/>
    </source>
</evidence>
<keyword evidence="2" id="KW-1185">Reference proteome</keyword>